<sequence length="808" mass="93762">MSIAERQTNDFNYVDWIEKAVENNYITYFNYNEFTNKQEFENSVSSVGKIFKANWNNNDTLLVVKTPGLDVKKIINELKMQKEVDFHINILRIYGISKLDNQYSLVLEYTDGGSLYSYLKENFTKLEWNDKYRLALQLASAMGCIHNKGIIHCDLHAYNVLIHKGDIKVADFGLSKKATEASYYSDHDVFGIIPYIDPKYLNNICNIKHGSQQLYKINFKSDIYSIGVLFWQLSSGCRPFYDEGTKYDISLTMGIINGKREEIIDGTTVEYSDSIYTACWADDPNKRPSIQRVVLDLKSIIYRENNEKTSYSTKFIKNGIEKEQSNEDFDNMMENDFDLVIDFDDSGSNTNDFTQNNLVLNLADLTDNVERIDKLIDYIIELHDEKSCSFKEVKRIINQSIQNINKSLQVENIKNQTSSKYGFFQGFLYFNAIIEKRDKGKAFELFSKASKDNYPIAQVYLGKMRKDPKDAFYWYQKSAENGNKLAQFYLGKCYENGNGTEKDDFKAFECYDIAAKNGNKFAQFKLGYFYYNGIGTQIDKEKSIVWYEKSAMQNHSDVQLCLGLLYKREEEDLKEALYWIRKAAENGNKAAQFYLGKYYYYGTGIEKDYGKSFEWYEKSAKQGYNNALYALAHLYIKGRGTEKNSEKAYGWIEKAAENGNKFAQYHLGAIYQNNKGTKKNIKKAIEWYEKSARQEYGIAQCSLGHLCEKGKGVEQDLEKAIYWYKKATENGYEAAYYYLGNIEKDEVKAFEYYKKSAEKGYLNGIYMHGYCYETGIGTEIDKEKAVKWYKIAAERGNKDAQKRVELIE</sequence>
<dbReference type="SUPFAM" id="SSF81901">
    <property type="entry name" value="HCP-like"/>
    <property type="match status" value="3"/>
</dbReference>
<dbReference type="VEuPathDB" id="FungiDB:FUN_021898"/>
<dbReference type="InterPro" id="IPR001245">
    <property type="entry name" value="Ser-Thr/Tyr_kinase_cat_dom"/>
</dbReference>
<dbReference type="PANTHER" id="PTHR11102">
    <property type="entry name" value="SEL-1-LIKE PROTEIN"/>
    <property type="match status" value="1"/>
</dbReference>
<dbReference type="InterPro" id="IPR050767">
    <property type="entry name" value="Sel1_AlgK"/>
</dbReference>
<dbReference type="Gene3D" id="1.25.40.10">
    <property type="entry name" value="Tetratricopeptide repeat domain"/>
    <property type="match status" value="3"/>
</dbReference>
<protein>
    <submittedName>
        <fullName evidence="3">HCP-like protein</fullName>
    </submittedName>
</protein>
<feature type="domain" description="Protein kinase" evidence="2">
    <location>
        <begin position="36"/>
        <end position="301"/>
    </location>
</feature>
<dbReference type="Proteomes" id="UP000232688">
    <property type="component" value="Unassembled WGS sequence"/>
</dbReference>
<comment type="caution">
    <text evidence="3">The sequence shown here is derived from an EMBL/GenBank/DDBJ whole genome shotgun (WGS) entry which is preliminary data.</text>
</comment>
<dbReference type="InterPro" id="IPR011990">
    <property type="entry name" value="TPR-like_helical_dom_sf"/>
</dbReference>
<proteinExistence type="inferred from homology"/>
<evidence type="ECO:0000256" key="1">
    <source>
        <dbReference type="ARBA" id="ARBA00038101"/>
    </source>
</evidence>
<dbReference type="GO" id="GO:0004672">
    <property type="term" value="F:protein kinase activity"/>
    <property type="evidence" value="ECO:0007669"/>
    <property type="project" value="InterPro"/>
</dbReference>
<comment type="similarity">
    <text evidence="1">Belongs to the sel-1 family.</text>
</comment>
<dbReference type="Gene3D" id="1.10.510.10">
    <property type="entry name" value="Transferase(Phosphotransferase) domain 1"/>
    <property type="match status" value="1"/>
</dbReference>
<dbReference type="InterPro" id="IPR000719">
    <property type="entry name" value="Prot_kinase_dom"/>
</dbReference>
<gene>
    <name evidence="3" type="ORF">RhiirA1_459639</name>
</gene>
<dbReference type="Pfam" id="PF07714">
    <property type="entry name" value="PK_Tyr_Ser-Thr"/>
    <property type="match status" value="1"/>
</dbReference>
<name>A0A2N0RT72_9GLOM</name>
<dbReference type="VEuPathDB" id="FungiDB:RhiirA1_459639"/>
<organism evidence="3 4">
    <name type="scientific">Rhizophagus irregularis</name>
    <dbReference type="NCBI Taxonomy" id="588596"/>
    <lineage>
        <taxon>Eukaryota</taxon>
        <taxon>Fungi</taxon>
        <taxon>Fungi incertae sedis</taxon>
        <taxon>Mucoromycota</taxon>
        <taxon>Glomeromycotina</taxon>
        <taxon>Glomeromycetes</taxon>
        <taxon>Glomerales</taxon>
        <taxon>Glomeraceae</taxon>
        <taxon>Rhizophagus</taxon>
    </lineage>
</organism>
<dbReference type="SUPFAM" id="SSF56112">
    <property type="entry name" value="Protein kinase-like (PK-like)"/>
    <property type="match status" value="1"/>
</dbReference>
<dbReference type="GO" id="GO:0005524">
    <property type="term" value="F:ATP binding"/>
    <property type="evidence" value="ECO:0007669"/>
    <property type="project" value="InterPro"/>
</dbReference>
<dbReference type="VEuPathDB" id="FungiDB:RhiirFUN_003833"/>
<dbReference type="PROSITE" id="PS50011">
    <property type="entry name" value="PROTEIN_KINASE_DOM"/>
    <property type="match status" value="1"/>
</dbReference>
<accession>A0A2N0RT72</accession>
<evidence type="ECO:0000313" key="3">
    <source>
        <dbReference type="EMBL" id="PKC66513.1"/>
    </source>
</evidence>
<reference evidence="3 4" key="1">
    <citation type="submission" date="2017-10" db="EMBL/GenBank/DDBJ databases">
        <title>Extensive intraspecific genome diversity in a model arbuscular mycorrhizal fungus.</title>
        <authorList>
            <person name="Chen E.C.H."/>
            <person name="Morin E."/>
            <person name="Baudet D."/>
            <person name="Noel J."/>
            <person name="Ndikumana S."/>
            <person name="Charron P."/>
            <person name="St-Onge C."/>
            <person name="Giorgi J."/>
            <person name="Grigoriev I.V."/>
            <person name="Roux C."/>
            <person name="Martin F.M."/>
            <person name="Corradi N."/>
        </authorList>
    </citation>
    <scope>NUCLEOTIDE SEQUENCE [LARGE SCALE GENOMIC DNA]</scope>
    <source>
        <strain evidence="3 4">A1</strain>
    </source>
</reference>
<dbReference type="VEuPathDB" id="FungiDB:FUN_021899"/>
<dbReference type="EMBL" id="LLXH01000458">
    <property type="protein sequence ID" value="PKC66513.1"/>
    <property type="molecule type" value="Genomic_DNA"/>
</dbReference>
<reference evidence="3 4" key="2">
    <citation type="submission" date="2017-10" db="EMBL/GenBank/DDBJ databases">
        <title>Genome analyses suggest a sexual origin of heterokaryosis in a supposedly ancient asexual fungus.</title>
        <authorList>
            <person name="Corradi N."/>
            <person name="Sedzielewska K."/>
            <person name="Noel J."/>
            <person name="Charron P."/>
            <person name="Farinelli L."/>
            <person name="Marton T."/>
            <person name="Kruger M."/>
            <person name="Pelin A."/>
            <person name="Brachmann A."/>
            <person name="Corradi N."/>
        </authorList>
    </citation>
    <scope>NUCLEOTIDE SEQUENCE [LARGE SCALE GENOMIC DNA]</scope>
    <source>
        <strain evidence="3 4">A1</strain>
    </source>
</reference>
<dbReference type="Pfam" id="PF08238">
    <property type="entry name" value="Sel1"/>
    <property type="match status" value="11"/>
</dbReference>
<dbReference type="PANTHER" id="PTHR11102:SF160">
    <property type="entry name" value="ERAD-ASSOCIATED E3 UBIQUITIN-PROTEIN LIGASE COMPONENT HRD3"/>
    <property type="match status" value="1"/>
</dbReference>
<evidence type="ECO:0000259" key="2">
    <source>
        <dbReference type="PROSITE" id="PS50011"/>
    </source>
</evidence>
<dbReference type="AlphaFoldDB" id="A0A2N0RT72"/>
<evidence type="ECO:0000313" key="4">
    <source>
        <dbReference type="Proteomes" id="UP000232688"/>
    </source>
</evidence>
<dbReference type="SMART" id="SM00671">
    <property type="entry name" value="SEL1"/>
    <property type="match status" value="11"/>
</dbReference>
<dbReference type="InterPro" id="IPR006597">
    <property type="entry name" value="Sel1-like"/>
</dbReference>
<dbReference type="InterPro" id="IPR011009">
    <property type="entry name" value="Kinase-like_dom_sf"/>
</dbReference>